<dbReference type="InterPro" id="IPR007627">
    <property type="entry name" value="RNA_pol_sigma70_r2"/>
</dbReference>
<dbReference type="InterPro" id="IPR036388">
    <property type="entry name" value="WH-like_DNA-bd_sf"/>
</dbReference>
<keyword evidence="4" id="KW-0804">Transcription</keyword>
<dbReference type="EMBL" id="FOJI01000001">
    <property type="protein sequence ID" value="SEV83577.1"/>
    <property type="molecule type" value="Genomic_DNA"/>
</dbReference>
<dbReference type="NCBIfam" id="TIGR02937">
    <property type="entry name" value="sigma70-ECF"/>
    <property type="match status" value="1"/>
</dbReference>
<dbReference type="SUPFAM" id="SSF88659">
    <property type="entry name" value="Sigma3 and sigma4 domains of RNA polymerase sigma factors"/>
    <property type="match status" value="1"/>
</dbReference>
<comment type="similarity">
    <text evidence="1">Belongs to the sigma-70 factor family. ECF subfamily.</text>
</comment>
<name>A0A1I0M530_9FIRM</name>
<proteinExistence type="inferred from homology"/>
<dbReference type="InterPro" id="IPR014284">
    <property type="entry name" value="RNA_pol_sigma-70_dom"/>
</dbReference>
<feature type="domain" description="RNA polymerase sigma-70 region 2" evidence="5">
    <location>
        <begin position="15"/>
        <end position="78"/>
    </location>
</feature>
<accession>A0A1I0M530</accession>
<evidence type="ECO:0000256" key="1">
    <source>
        <dbReference type="ARBA" id="ARBA00010641"/>
    </source>
</evidence>
<dbReference type="InterPro" id="IPR039425">
    <property type="entry name" value="RNA_pol_sigma-70-like"/>
</dbReference>
<dbReference type="InterPro" id="IPR013324">
    <property type="entry name" value="RNA_pol_sigma_r3/r4-like"/>
</dbReference>
<keyword evidence="8" id="KW-1185">Reference proteome</keyword>
<gene>
    <name evidence="7" type="ORF">SAMN05421659_101208</name>
</gene>
<dbReference type="PANTHER" id="PTHR43133">
    <property type="entry name" value="RNA POLYMERASE ECF-TYPE SIGMA FACTO"/>
    <property type="match status" value="1"/>
</dbReference>
<dbReference type="Pfam" id="PF08281">
    <property type="entry name" value="Sigma70_r4_2"/>
    <property type="match status" value="1"/>
</dbReference>
<dbReference type="OrthoDB" id="1918609at2"/>
<dbReference type="Proteomes" id="UP000199701">
    <property type="component" value="Unassembled WGS sequence"/>
</dbReference>
<evidence type="ECO:0000256" key="4">
    <source>
        <dbReference type="ARBA" id="ARBA00023163"/>
    </source>
</evidence>
<dbReference type="CDD" id="cd06171">
    <property type="entry name" value="Sigma70_r4"/>
    <property type="match status" value="1"/>
</dbReference>
<dbReference type="PANTHER" id="PTHR43133:SF60">
    <property type="entry name" value="RNA POLYMERASE SIGMA FACTOR SIGV"/>
    <property type="match status" value="1"/>
</dbReference>
<dbReference type="GO" id="GO:0003677">
    <property type="term" value="F:DNA binding"/>
    <property type="evidence" value="ECO:0007669"/>
    <property type="project" value="InterPro"/>
</dbReference>
<dbReference type="Pfam" id="PF04542">
    <property type="entry name" value="Sigma70_r2"/>
    <property type="match status" value="1"/>
</dbReference>
<dbReference type="Gene3D" id="1.10.10.10">
    <property type="entry name" value="Winged helix-like DNA-binding domain superfamily/Winged helix DNA-binding domain"/>
    <property type="match status" value="1"/>
</dbReference>
<sequence>MRNMGFSDAEYSRIVDIYADSVFKLAMVKTKNKQDAEDVFQDTFIKLYRCDKIFESDEHIKRWLMKVTVNTSLDLLKSFWNRKTVELDESLPFQDQTYHEVWNEIKKLPEKYRIPIHLFYFEGYSTEEIAEMLHDKPSTVRSKLHRGKNKLSEGMGDSYEWV</sequence>
<keyword evidence="3" id="KW-0731">Sigma factor</keyword>
<dbReference type="RefSeq" id="WP_092449691.1">
    <property type="nucleotide sequence ID" value="NZ_FOJI01000001.1"/>
</dbReference>
<evidence type="ECO:0000256" key="2">
    <source>
        <dbReference type="ARBA" id="ARBA00023015"/>
    </source>
</evidence>
<evidence type="ECO:0000256" key="3">
    <source>
        <dbReference type="ARBA" id="ARBA00023082"/>
    </source>
</evidence>
<evidence type="ECO:0000259" key="6">
    <source>
        <dbReference type="Pfam" id="PF08281"/>
    </source>
</evidence>
<evidence type="ECO:0000259" key="5">
    <source>
        <dbReference type="Pfam" id="PF04542"/>
    </source>
</evidence>
<organism evidence="7 8">
    <name type="scientific">[Clostridium] fimetarium</name>
    <dbReference type="NCBI Taxonomy" id="99656"/>
    <lineage>
        <taxon>Bacteria</taxon>
        <taxon>Bacillati</taxon>
        <taxon>Bacillota</taxon>
        <taxon>Clostridia</taxon>
        <taxon>Lachnospirales</taxon>
        <taxon>Lachnospiraceae</taxon>
    </lineage>
</organism>
<feature type="domain" description="RNA polymerase sigma factor 70 region 4 type 2" evidence="6">
    <location>
        <begin position="100"/>
        <end position="151"/>
    </location>
</feature>
<dbReference type="STRING" id="99656.SAMN05421659_101208"/>
<dbReference type="GO" id="GO:0006352">
    <property type="term" value="P:DNA-templated transcription initiation"/>
    <property type="evidence" value="ECO:0007669"/>
    <property type="project" value="InterPro"/>
</dbReference>
<dbReference type="SUPFAM" id="SSF88946">
    <property type="entry name" value="Sigma2 domain of RNA polymerase sigma factors"/>
    <property type="match status" value="1"/>
</dbReference>
<evidence type="ECO:0000313" key="8">
    <source>
        <dbReference type="Proteomes" id="UP000199701"/>
    </source>
</evidence>
<reference evidence="7 8" key="1">
    <citation type="submission" date="2016-10" db="EMBL/GenBank/DDBJ databases">
        <authorList>
            <person name="de Groot N.N."/>
        </authorList>
    </citation>
    <scope>NUCLEOTIDE SEQUENCE [LARGE SCALE GENOMIC DNA]</scope>
    <source>
        <strain evidence="7 8">DSM 9179</strain>
    </source>
</reference>
<dbReference type="AlphaFoldDB" id="A0A1I0M530"/>
<protein>
    <submittedName>
        <fullName evidence="7">RNA polymerase sigma-70 factor, ECF subfamily</fullName>
    </submittedName>
</protein>
<dbReference type="GO" id="GO:0016987">
    <property type="term" value="F:sigma factor activity"/>
    <property type="evidence" value="ECO:0007669"/>
    <property type="project" value="UniProtKB-KW"/>
</dbReference>
<dbReference type="InterPro" id="IPR013249">
    <property type="entry name" value="RNA_pol_sigma70_r4_t2"/>
</dbReference>
<dbReference type="Gene3D" id="1.10.1740.10">
    <property type="match status" value="1"/>
</dbReference>
<evidence type="ECO:0000313" key="7">
    <source>
        <dbReference type="EMBL" id="SEV83577.1"/>
    </source>
</evidence>
<keyword evidence="2" id="KW-0805">Transcription regulation</keyword>
<dbReference type="InterPro" id="IPR013325">
    <property type="entry name" value="RNA_pol_sigma_r2"/>
</dbReference>